<evidence type="ECO:0000313" key="5">
    <source>
        <dbReference type="Proteomes" id="UP001041814"/>
    </source>
</evidence>
<reference evidence="4" key="2">
    <citation type="journal article" date="2020" name="Microorganisms">
        <title>Osmotic Adaptation and Compatible Solute Biosynthesis of Phototrophic Bacteria as Revealed from Genome Analyses.</title>
        <authorList>
            <person name="Imhoff J.F."/>
            <person name="Rahn T."/>
            <person name="Kunzel S."/>
            <person name="Keller A."/>
            <person name="Neulinger S.C."/>
        </authorList>
    </citation>
    <scope>NUCLEOTIDE SEQUENCE</scope>
    <source>
        <strain evidence="4">IM 151</strain>
    </source>
</reference>
<evidence type="ECO:0000256" key="2">
    <source>
        <dbReference type="PROSITE-ProRule" id="PRU00169"/>
    </source>
</evidence>
<keyword evidence="5" id="KW-1185">Reference proteome</keyword>
<dbReference type="Pfam" id="PF00072">
    <property type="entry name" value="Response_reg"/>
    <property type="match status" value="1"/>
</dbReference>
<dbReference type="PANTHER" id="PTHR44591">
    <property type="entry name" value="STRESS RESPONSE REGULATOR PROTEIN 1"/>
    <property type="match status" value="1"/>
</dbReference>
<dbReference type="RefSeq" id="WP_200229214.1">
    <property type="nucleotide sequence ID" value="NZ_NRRT01000030.1"/>
</dbReference>
<feature type="domain" description="Response regulatory" evidence="3">
    <location>
        <begin position="3"/>
        <end position="123"/>
    </location>
</feature>
<dbReference type="Gene3D" id="3.40.50.2300">
    <property type="match status" value="1"/>
</dbReference>
<dbReference type="CDD" id="cd00156">
    <property type="entry name" value="REC"/>
    <property type="match status" value="1"/>
</dbReference>
<evidence type="ECO:0000313" key="4">
    <source>
        <dbReference type="EMBL" id="MBK1714874.1"/>
    </source>
</evidence>
<name>A0ABS1DZT4_RUBGE</name>
<comment type="caution">
    <text evidence="4">The sequence shown here is derived from an EMBL/GenBank/DDBJ whole genome shotgun (WGS) entry which is preliminary data.</text>
</comment>
<dbReference type="PROSITE" id="PS50110">
    <property type="entry name" value="RESPONSE_REGULATORY"/>
    <property type="match status" value="1"/>
</dbReference>
<dbReference type="EMBL" id="NRRU01000085">
    <property type="protein sequence ID" value="MBK1714874.1"/>
    <property type="molecule type" value="Genomic_DNA"/>
</dbReference>
<evidence type="ECO:0000256" key="1">
    <source>
        <dbReference type="ARBA" id="ARBA00022553"/>
    </source>
</evidence>
<organism evidence="4 5">
    <name type="scientific">Rubrivivax gelatinosus</name>
    <name type="common">Rhodocyclus gelatinosus</name>
    <name type="synonym">Rhodopseudomonas gelatinosa</name>
    <dbReference type="NCBI Taxonomy" id="28068"/>
    <lineage>
        <taxon>Bacteria</taxon>
        <taxon>Pseudomonadati</taxon>
        <taxon>Pseudomonadota</taxon>
        <taxon>Betaproteobacteria</taxon>
        <taxon>Burkholderiales</taxon>
        <taxon>Sphaerotilaceae</taxon>
        <taxon>Rubrivivax</taxon>
    </lineage>
</organism>
<feature type="modified residue" description="4-aspartylphosphate" evidence="2">
    <location>
        <position position="54"/>
    </location>
</feature>
<dbReference type="InterPro" id="IPR011006">
    <property type="entry name" value="CheY-like_superfamily"/>
</dbReference>
<dbReference type="SMART" id="SM00448">
    <property type="entry name" value="REC"/>
    <property type="match status" value="1"/>
</dbReference>
<protein>
    <recommendedName>
        <fullName evidence="3">Response regulatory domain-containing protein</fullName>
    </recommendedName>
</protein>
<evidence type="ECO:0000259" key="3">
    <source>
        <dbReference type="PROSITE" id="PS50110"/>
    </source>
</evidence>
<reference evidence="4" key="1">
    <citation type="submission" date="2017-08" db="EMBL/GenBank/DDBJ databases">
        <authorList>
            <person name="Imhoff J.F."/>
            <person name="Rahn T."/>
            <person name="Kuenzel S."/>
            <person name="Neulinger S.C."/>
        </authorList>
    </citation>
    <scope>NUCLEOTIDE SEQUENCE</scope>
    <source>
        <strain evidence="4">IM 151</strain>
    </source>
</reference>
<dbReference type="InterPro" id="IPR001789">
    <property type="entry name" value="Sig_transdc_resp-reg_receiver"/>
</dbReference>
<dbReference type="PANTHER" id="PTHR44591:SF23">
    <property type="entry name" value="CHEY SUBFAMILY"/>
    <property type="match status" value="1"/>
</dbReference>
<dbReference type="SUPFAM" id="SSF52172">
    <property type="entry name" value="CheY-like"/>
    <property type="match status" value="1"/>
</dbReference>
<gene>
    <name evidence="4" type="ORF">CKO43_19110</name>
</gene>
<dbReference type="Proteomes" id="UP001041814">
    <property type="component" value="Unassembled WGS sequence"/>
</dbReference>
<keyword evidence="1 2" id="KW-0597">Phosphoprotein</keyword>
<sequence length="128" mass="13895">MAQILLIDDDELLRDTLRQMLELDGHAVTEASDGEQGLALFRSRGGRFDAVITDMLMPGIDGTRVIVELRRSHPDLAVIAISGGRRVLSPQFNLETAALAGASCQLSKPFSRHDLQSALTQAMAASHR</sequence>
<dbReference type="InterPro" id="IPR050595">
    <property type="entry name" value="Bact_response_regulator"/>
</dbReference>
<proteinExistence type="predicted"/>
<accession>A0ABS1DZT4</accession>